<dbReference type="PANTHER" id="PTHR34963">
    <property type="match status" value="1"/>
</dbReference>
<organism evidence="6">
    <name type="scientific">Oscillatoriales cyanobacterium SpSt-418</name>
    <dbReference type="NCBI Taxonomy" id="2282169"/>
    <lineage>
        <taxon>Bacteria</taxon>
        <taxon>Bacillati</taxon>
        <taxon>Cyanobacteriota</taxon>
        <taxon>Cyanophyceae</taxon>
        <taxon>Oscillatoriophycideae</taxon>
        <taxon>Oscillatoriales</taxon>
    </lineage>
</organism>
<evidence type="ECO:0000256" key="3">
    <source>
        <dbReference type="ARBA" id="ARBA00023136"/>
    </source>
</evidence>
<accession>A0A7C3PMH0</accession>
<dbReference type="Gene3D" id="2.40.30.220">
    <property type="entry name" value="Photosystem II Psb28"/>
    <property type="match status" value="1"/>
</dbReference>
<dbReference type="PANTHER" id="PTHR34963:SF2">
    <property type="entry name" value="PHOTOSYSTEM II REACTION CENTER PSB28 PROTEIN, CHLOROPLASTIC"/>
    <property type="match status" value="1"/>
</dbReference>
<proteinExistence type="inferred from homology"/>
<evidence type="ECO:0000256" key="1">
    <source>
        <dbReference type="ARBA" id="ARBA00004170"/>
    </source>
</evidence>
<dbReference type="EMBL" id="DSRU01000092">
    <property type="protein sequence ID" value="HFM97557.1"/>
    <property type="molecule type" value="Genomic_DNA"/>
</dbReference>
<dbReference type="InterPro" id="IPR005610">
    <property type="entry name" value="PSII_Psb28_class-1"/>
</dbReference>
<dbReference type="Pfam" id="PF03912">
    <property type="entry name" value="Psb28"/>
    <property type="match status" value="1"/>
</dbReference>
<protein>
    <recommendedName>
        <fullName evidence="5">Photosystem II reaction center Psb28 protein</fullName>
    </recommendedName>
</protein>
<dbReference type="GO" id="GO:0015979">
    <property type="term" value="P:photosynthesis"/>
    <property type="evidence" value="ECO:0007669"/>
    <property type="project" value="UniProtKB-KW"/>
</dbReference>
<dbReference type="InterPro" id="IPR038676">
    <property type="entry name" value="Psb28_c1_sf"/>
</dbReference>
<keyword evidence="3" id="KW-0472">Membrane</keyword>
<name>A0A7C3PMH0_9CYAN</name>
<keyword evidence="2 5" id="KW-0602">Photosynthesis</keyword>
<keyword evidence="4 5" id="KW-0604">Photosystem II</keyword>
<sequence length="125" mass="14626">MANVLPTIQFFEGLYEEIDSVSLRLNRSTGTKIVVLTFRQLKSIEQFNSFRNRFSKVMKLTDEEGEIQVEPSSIKFFFGGDEGDELDHVDCAFEIDREDHWQRVQRFMDRYAEANGMAFGKKDEK</sequence>
<gene>
    <name evidence="6" type="primary">psb28</name>
    <name evidence="6" type="ORF">ENR64_07275</name>
</gene>
<dbReference type="GO" id="GO:0009654">
    <property type="term" value="C:photosystem II oxygen evolving complex"/>
    <property type="evidence" value="ECO:0007669"/>
    <property type="project" value="InterPro"/>
</dbReference>
<reference evidence="6" key="1">
    <citation type="journal article" date="2020" name="mSystems">
        <title>Genome- and Community-Level Interaction Insights into Carbon Utilization and Element Cycling Functions of Hydrothermarchaeota in Hydrothermal Sediment.</title>
        <authorList>
            <person name="Zhou Z."/>
            <person name="Liu Y."/>
            <person name="Xu W."/>
            <person name="Pan J."/>
            <person name="Luo Z.H."/>
            <person name="Li M."/>
        </authorList>
    </citation>
    <scope>NUCLEOTIDE SEQUENCE [LARGE SCALE GENOMIC DNA]</scope>
    <source>
        <strain evidence="6">SpSt-418</strain>
    </source>
</reference>
<evidence type="ECO:0000313" key="6">
    <source>
        <dbReference type="EMBL" id="HFM97557.1"/>
    </source>
</evidence>
<dbReference type="AlphaFoldDB" id="A0A7C3PMH0"/>
<evidence type="ECO:0000256" key="2">
    <source>
        <dbReference type="ARBA" id="ARBA00022531"/>
    </source>
</evidence>
<comment type="similarity">
    <text evidence="5">Belongs to the Psb28 family.</text>
</comment>
<dbReference type="NCBIfam" id="TIGR03047">
    <property type="entry name" value="PS_II_psb28"/>
    <property type="match status" value="1"/>
</dbReference>
<comment type="subcellular location">
    <subcellularLocation>
        <location evidence="1">Membrane</location>
        <topology evidence="1">Peripheral membrane protein</topology>
    </subcellularLocation>
</comment>
<comment type="caution">
    <text evidence="6">The sequence shown here is derived from an EMBL/GenBank/DDBJ whole genome shotgun (WGS) entry which is preliminary data.</text>
</comment>
<evidence type="ECO:0000256" key="4">
    <source>
        <dbReference type="ARBA" id="ARBA00023276"/>
    </source>
</evidence>
<evidence type="ECO:0000256" key="5">
    <source>
        <dbReference type="RuleBase" id="RU003509"/>
    </source>
</evidence>